<sequence length="693" mass="78425">MASPIQIPSSAVTPEIPMPRYESIQAMEDMPPESVSRVKGMLALGAWSQIHKTCREMQLQRVEDRCCTDQWLDENEREWLDLDRMMRSRPWATKKDEEFPYPFREVTDEMRRAEGPWVGDSKPFCREWTRGPAPCEVLTNIRPVAEYPPRFRVLLFTPELGSCSSFSSTSWATLAPLDTTDLWIVSWQGWTDFDTMIEQVTRKVLSFADAATTVWYGHSMGAVVAYEVLKRFERFHSPNLPVALMLSGCPAPHLFAEHYTLHEKYPWLQKLRIGNDFDILQPEQMDALKRQLQASPDAEPNVEHRKAIMSDLQVLQSYRFDRADSERAVAIPLITISHDEDELVAPTLVEAWASYAPPGAFEFVQLEDIADGEVLAGQGHGYTMCPVPELLDKITSICMKYERKTDLESILPDIGPTEGAFPSEIDCIVVGAGIAGVTQGRAMTESGMSVLILDRYEKIGGIWSYYANKFSRVNSSEPAYRFVNQEGPASRPNLDHSPTHDILRDVYTVAAMHCYGKFRLSMNVKKVAKRADGTYDVTCQSVKTGKVHKIHAKAVAFHVNRRIGKRRDVDYPGEKQFRGDVVYGYANEVLPLRFWGKRVIVIGAGAFAYENLRTALEHGAKHVTILGRRAGTTCPKWIDMIAFLRPVDEFYNTSKNGNILSFEAWRKSYEDAGLPTPDCWAEGLLKPHNHTVS</sequence>
<dbReference type="PANTHER" id="PTHR11487">
    <property type="entry name" value="THIOESTERASE"/>
    <property type="match status" value="1"/>
</dbReference>
<reference evidence="3" key="1">
    <citation type="submission" date="2021-02" db="EMBL/GenBank/DDBJ databases">
        <authorList>
            <person name="Dougan E. K."/>
            <person name="Rhodes N."/>
            <person name="Thang M."/>
            <person name="Chan C."/>
        </authorList>
    </citation>
    <scope>NUCLEOTIDE SEQUENCE</scope>
</reference>
<dbReference type="SUPFAM" id="SSF53474">
    <property type="entry name" value="alpha/beta-Hydrolases"/>
    <property type="match status" value="1"/>
</dbReference>
<dbReference type="SUPFAM" id="SSF51905">
    <property type="entry name" value="FAD/NAD(P)-binding domain"/>
    <property type="match status" value="1"/>
</dbReference>
<evidence type="ECO:0000313" key="4">
    <source>
        <dbReference type="Proteomes" id="UP000626109"/>
    </source>
</evidence>
<feature type="non-terminal residue" evidence="3">
    <location>
        <position position="693"/>
    </location>
</feature>
<name>A0A813JC80_POLGL</name>
<dbReference type="Pfam" id="PF13738">
    <property type="entry name" value="Pyr_redox_3"/>
    <property type="match status" value="1"/>
</dbReference>
<dbReference type="GO" id="GO:0008610">
    <property type="term" value="P:lipid biosynthetic process"/>
    <property type="evidence" value="ECO:0007669"/>
    <property type="project" value="TreeGrafter"/>
</dbReference>
<dbReference type="InterPro" id="IPR036188">
    <property type="entry name" value="FAD/NAD-bd_sf"/>
</dbReference>
<comment type="similarity">
    <text evidence="1">Belongs to the thioesterase family.</text>
</comment>
<evidence type="ECO:0000256" key="1">
    <source>
        <dbReference type="ARBA" id="ARBA00007169"/>
    </source>
</evidence>
<dbReference type="InterPro" id="IPR029058">
    <property type="entry name" value="AB_hydrolase_fold"/>
</dbReference>
<accession>A0A813JC80</accession>
<dbReference type="Proteomes" id="UP000626109">
    <property type="component" value="Unassembled WGS sequence"/>
</dbReference>
<dbReference type="PANTHER" id="PTHR11487:SF0">
    <property type="entry name" value="S-ACYL FATTY ACID SYNTHASE THIOESTERASE, MEDIUM CHAIN"/>
    <property type="match status" value="1"/>
</dbReference>
<evidence type="ECO:0000259" key="2">
    <source>
        <dbReference type="Pfam" id="PF00975"/>
    </source>
</evidence>
<organism evidence="3 4">
    <name type="scientific">Polarella glacialis</name>
    <name type="common">Dinoflagellate</name>
    <dbReference type="NCBI Taxonomy" id="89957"/>
    <lineage>
        <taxon>Eukaryota</taxon>
        <taxon>Sar</taxon>
        <taxon>Alveolata</taxon>
        <taxon>Dinophyceae</taxon>
        <taxon>Suessiales</taxon>
        <taxon>Suessiaceae</taxon>
        <taxon>Polarella</taxon>
    </lineage>
</organism>
<dbReference type="EMBL" id="CAJNNW010023304">
    <property type="protein sequence ID" value="CAE8670495.1"/>
    <property type="molecule type" value="Genomic_DNA"/>
</dbReference>
<dbReference type="Pfam" id="PF00975">
    <property type="entry name" value="Thioesterase"/>
    <property type="match status" value="1"/>
</dbReference>
<dbReference type="Gene3D" id="3.50.50.60">
    <property type="entry name" value="FAD/NAD(P)-binding domain"/>
    <property type="match status" value="1"/>
</dbReference>
<dbReference type="AlphaFoldDB" id="A0A813JC80"/>
<gene>
    <name evidence="3" type="ORF">PGLA2088_LOCUS17478</name>
</gene>
<protein>
    <recommendedName>
        <fullName evidence="2">Thioesterase domain-containing protein</fullName>
    </recommendedName>
</protein>
<dbReference type="InterPro" id="IPR001031">
    <property type="entry name" value="Thioesterase"/>
</dbReference>
<comment type="caution">
    <text evidence="3">The sequence shown here is derived from an EMBL/GenBank/DDBJ whole genome shotgun (WGS) entry which is preliminary data.</text>
</comment>
<evidence type="ECO:0000313" key="3">
    <source>
        <dbReference type="EMBL" id="CAE8670495.1"/>
    </source>
</evidence>
<dbReference type="Gene3D" id="3.40.50.1820">
    <property type="entry name" value="alpha/beta hydrolase"/>
    <property type="match status" value="1"/>
</dbReference>
<proteinExistence type="inferred from homology"/>
<feature type="domain" description="Thioesterase" evidence="2">
    <location>
        <begin position="154"/>
        <end position="261"/>
    </location>
</feature>
<dbReference type="InterPro" id="IPR012223">
    <property type="entry name" value="TEII"/>
</dbReference>